<dbReference type="OrthoDB" id="2384193at2759"/>
<dbReference type="EMBL" id="JAEPRD010000143">
    <property type="protein sequence ID" value="KAG2196579.1"/>
    <property type="molecule type" value="Genomic_DNA"/>
</dbReference>
<feature type="transmembrane region" description="Helical" evidence="2">
    <location>
        <begin position="239"/>
        <end position="262"/>
    </location>
</feature>
<name>A0A8H7QQE2_9FUNG</name>
<feature type="compositionally biased region" description="Polar residues" evidence="1">
    <location>
        <begin position="384"/>
        <end position="399"/>
    </location>
</feature>
<feature type="transmembrane region" description="Helical" evidence="2">
    <location>
        <begin position="198"/>
        <end position="218"/>
    </location>
</feature>
<comment type="caution">
    <text evidence="3">The sequence shown here is derived from an EMBL/GenBank/DDBJ whole genome shotgun (WGS) entry which is preliminary data.</text>
</comment>
<feature type="transmembrane region" description="Helical" evidence="2">
    <location>
        <begin position="46"/>
        <end position="66"/>
    </location>
</feature>
<reference evidence="3" key="1">
    <citation type="submission" date="2020-12" db="EMBL/GenBank/DDBJ databases">
        <title>Metabolic potential, ecology and presence of endohyphal bacteria is reflected in genomic diversity of Mucoromycotina.</title>
        <authorList>
            <person name="Muszewska A."/>
            <person name="Okrasinska A."/>
            <person name="Steczkiewicz K."/>
            <person name="Drgas O."/>
            <person name="Orlowska M."/>
            <person name="Perlinska-Lenart U."/>
            <person name="Aleksandrzak-Piekarczyk T."/>
            <person name="Szatraj K."/>
            <person name="Zielenkiewicz U."/>
            <person name="Pilsyk S."/>
            <person name="Malc E."/>
            <person name="Mieczkowski P."/>
            <person name="Kruszewska J.S."/>
            <person name="Biernat P."/>
            <person name="Pawlowska J."/>
        </authorList>
    </citation>
    <scope>NUCLEOTIDE SEQUENCE</scope>
    <source>
        <strain evidence="3">WA0000017839</strain>
    </source>
</reference>
<gene>
    <name evidence="3" type="ORF">INT47_004882</name>
</gene>
<sequence>MTHLSDFKRTVSFGYLYVWYTYRVWTLDRFSCLHPKRVKQGELKSVVTLLILFMIPFQLFYGSTLYETHIQSLHIKLTTLNVDITSVKIKYEEGFASILGHVFTKPEVMWTKADKSLVIPTEYSLCIGFSLQTGTLVLLQCFWNYLADSVASATFMSSKEFKFYIAWTCSSFIVFPLLQYNFSRDIYEPTYKEIMPEMVYGIELFIVACLGVVSHFRFKKLLSKSPNTTNGRSITQKIRYFQEINVVLSTVLFGHGILLTILSGDGLTVRKYLNIHKFSADFFICNINMCAVITWFCMILIFHPKHNQATVTPDQDFLNEEKGVNNQSDISGQASTLVFGSSQSGSDYAYHKQGSVHPLSHSGMSTSQATDSAFQFGPLPTTPPRKNTSITSTAPSMTTLVPKGSCGRSTKGSIDTGTLQPIRHYQELELEFLPEQTEYYCMPPLSPARKNREANPRGVERFTLTKEEEIPENDSQAIMSFGEFGQWSQSESSLVLPLEEDNSFLPPPPNFPPPAATCISSEDAVI</sequence>
<feature type="transmembrane region" description="Helical" evidence="2">
    <location>
        <begin position="282"/>
        <end position="302"/>
    </location>
</feature>
<feature type="transmembrane region" description="Helical" evidence="2">
    <location>
        <begin position="161"/>
        <end position="178"/>
    </location>
</feature>
<keyword evidence="4" id="KW-1185">Reference proteome</keyword>
<dbReference type="AlphaFoldDB" id="A0A8H7QQE2"/>
<keyword evidence="2" id="KW-0472">Membrane</keyword>
<evidence type="ECO:0000256" key="2">
    <source>
        <dbReference type="SAM" id="Phobius"/>
    </source>
</evidence>
<organism evidence="3 4">
    <name type="scientific">Mucor saturninus</name>
    <dbReference type="NCBI Taxonomy" id="64648"/>
    <lineage>
        <taxon>Eukaryota</taxon>
        <taxon>Fungi</taxon>
        <taxon>Fungi incertae sedis</taxon>
        <taxon>Mucoromycota</taxon>
        <taxon>Mucoromycotina</taxon>
        <taxon>Mucoromycetes</taxon>
        <taxon>Mucorales</taxon>
        <taxon>Mucorineae</taxon>
        <taxon>Mucoraceae</taxon>
        <taxon>Mucor</taxon>
    </lineage>
</organism>
<evidence type="ECO:0000313" key="4">
    <source>
        <dbReference type="Proteomes" id="UP000603453"/>
    </source>
</evidence>
<proteinExistence type="predicted"/>
<evidence type="ECO:0000256" key="1">
    <source>
        <dbReference type="SAM" id="MobiDB-lite"/>
    </source>
</evidence>
<keyword evidence="2" id="KW-0812">Transmembrane</keyword>
<evidence type="ECO:0000313" key="3">
    <source>
        <dbReference type="EMBL" id="KAG2196579.1"/>
    </source>
</evidence>
<accession>A0A8H7QQE2</accession>
<dbReference type="Proteomes" id="UP000603453">
    <property type="component" value="Unassembled WGS sequence"/>
</dbReference>
<feature type="region of interest" description="Disordered" evidence="1">
    <location>
        <begin position="380"/>
        <end position="415"/>
    </location>
</feature>
<keyword evidence="2" id="KW-1133">Transmembrane helix</keyword>
<protein>
    <submittedName>
        <fullName evidence="3">Uncharacterized protein</fullName>
    </submittedName>
</protein>